<feature type="compositionally biased region" description="Polar residues" evidence="1">
    <location>
        <begin position="620"/>
        <end position="631"/>
    </location>
</feature>
<gene>
    <name evidence="4" type="ORF">MAE02_35140</name>
</gene>
<dbReference type="PANTHER" id="PTHR30441:SF4">
    <property type="entry name" value="PROTEIN ASMA"/>
    <property type="match status" value="1"/>
</dbReference>
<dbReference type="Pfam" id="PF05170">
    <property type="entry name" value="AsmA"/>
    <property type="match status" value="1"/>
</dbReference>
<accession>A0A512BV29</accession>
<protein>
    <submittedName>
        <fullName evidence="4">Cell envelope biogenesis protein AsmA</fullName>
    </submittedName>
</protein>
<name>A0A512BV29_9HYPH</name>
<keyword evidence="5" id="KW-1185">Reference proteome</keyword>
<comment type="caution">
    <text evidence="4">The sequence shown here is derived from an EMBL/GenBank/DDBJ whole genome shotgun (WGS) entry which is preliminary data.</text>
</comment>
<keyword evidence="2" id="KW-0472">Membrane</keyword>
<dbReference type="AlphaFoldDB" id="A0A512BV29"/>
<feature type="domain" description="AsmA" evidence="3">
    <location>
        <begin position="337"/>
        <end position="540"/>
    </location>
</feature>
<organism evidence="4 5">
    <name type="scientific">Microvirga aerophila</name>
    <dbReference type="NCBI Taxonomy" id="670291"/>
    <lineage>
        <taxon>Bacteria</taxon>
        <taxon>Pseudomonadati</taxon>
        <taxon>Pseudomonadota</taxon>
        <taxon>Alphaproteobacteria</taxon>
        <taxon>Hyphomicrobiales</taxon>
        <taxon>Methylobacteriaceae</taxon>
        <taxon>Microvirga</taxon>
    </lineage>
</organism>
<evidence type="ECO:0000259" key="3">
    <source>
        <dbReference type="Pfam" id="PF05170"/>
    </source>
</evidence>
<keyword evidence="2" id="KW-1133">Transmembrane helix</keyword>
<dbReference type="EMBL" id="BJYU01000049">
    <property type="protein sequence ID" value="GEO15818.1"/>
    <property type="molecule type" value="Genomic_DNA"/>
</dbReference>
<dbReference type="InterPro" id="IPR052894">
    <property type="entry name" value="AsmA-related"/>
</dbReference>
<evidence type="ECO:0000313" key="5">
    <source>
        <dbReference type="Proteomes" id="UP000321085"/>
    </source>
</evidence>
<evidence type="ECO:0000313" key="4">
    <source>
        <dbReference type="EMBL" id="GEO15818.1"/>
    </source>
</evidence>
<dbReference type="InterPro" id="IPR007844">
    <property type="entry name" value="AsmA"/>
</dbReference>
<feature type="transmembrane region" description="Helical" evidence="2">
    <location>
        <begin position="35"/>
        <end position="56"/>
    </location>
</feature>
<dbReference type="OrthoDB" id="8003028at2"/>
<evidence type="ECO:0000256" key="1">
    <source>
        <dbReference type="SAM" id="MobiDB-lite"/>
    </source>
</evidence>
<dbReference type="Proteomes" id="UP000321085">
    <property type="component" value="Unassembled WGS sequence"/>
</dbReference>
<dbReference type="GO" id="GO:0005886">
    <property type="term" value="C:plasma membrane"/>
    <property type="evidence" value="ECO:0007669"/>
    <property type="project" value="TreeGrafter"/>
</dbReference>
<reference evidence="4 5" key="1">
    <citation type="submission" date="2019-07" db="EMBL/GenBank/DDBJ databases">
        <title>Whole genome shotgun sequence of Microvirga aerophila NBRC 106136.</title>
        <authorList>
            <person name="Hosoyama A."/>
            <person name="Uohara A."/>
            <person name="Ohji S."/>
            <person name="Ichikawa N."/>
        </authorList>
    </citation>
    <scope>NUCLEOTIDE SEQUENCE [LARGE SCALE GENOMIC DNA]</scope>
    <source>
        <strain evidence="4 5">NBRC 106136</strain>
    </source>
</reference>
<evidence type="ECO:0000256" key="2">
    <source>
        <dbReference type="SAM" id="Phobius"/>
    </source>
</evidence>
<proteinExistence type="predicted"/>
<dbReference type="PANTHER" id="PTHR30441">
    <property type="entry name" value="DUF748 DOMAIN-CONTAINING PROTEIN"/>
    <property type="match status" value="1"/>
</dbReference>
<keyword evidence="2" id="KW-0812">Transmembrane</keyword>
<sequence>MESSNCGAGLLPRPTSTTAGKARSKVSIRFMSRRVVFLIALIALAVLGAAAAPWTLSGSGLSRSVAEHLKYHYGLDLEVRGRSTFAILPTPRVKFEDVNLAFPRETAKVKGGILRGELHLLPLFIGRIELKEITLSDTRIETSQEAFRSQDWAKLLVDPAAASPATRLILTSSSLTMVDVDDASLDKVNALVQWSGPGTPLSIAGSASWHGETITIEQASFRPDLLASEQLSPVSLVLSAPTGWLALTGEAQLGRDARITGDSQIHATSVRNFTRWSGIKLPLGSLVQALSIKGDVSLNRRRVTWPSVAVTLGTDQLEGTMAIRLDGERPVITGTLAAESLDLSNFFRPFSQARVASGAWSEEGIELDPVTGKDLDLRLSATTAHLGRVRVENMAASVLVRPGSIEASIGRADLHQGTLKGRLSVATREGVAEFRSQGTFDGVDMAAFLGFMGEARWITGRAQGQFLLEGTGETPAEMMRRAQGRSTITIQEGELIGLALDDALRRLEKRPLLASLNWRGGRTPFDQAQAQILVKNGVGEIADARLASPSLLTTLAGQVSLVDRTLNLKADVSAPAQNPSPSILFDVNGGWDNVTVTPDARSLIQRSGAAKPLFGPDRLPQSSLQPIVNAQ</sequence>
<dbReference type="GO" id="GO:0090313">
    <property type="term" value="P:regulation of protein targeting to membrane"/>
    <property type="evidence" value="ECO:0007669"/>
    <property type="project" value="TreeGrafter"/>
</dbReference>
<feature type="region of interest" description="Disordered" evidence="1">
    <location>
        <begin position="611"/>
        <end position="631"/>
    </location>
</feature>